<keyword evidence="8" id="KW-0479">Metal-binding</keyword>
<dbReference type="PROSITE" id="PS00626">
    <property type="entry name" value="RCC1_2"/>
    <property type="match status" value="1"/>
</dbReference>
<comment type="caution">
    <text evidence="16">The sequence shown here is derived from an EMBL/GenBank/DDBJ whole genome shotgun (WGS) entry which is preliminary data.</text>
</comment>
<keyword evidence="12" id="KW-0460">Magnesium</keyword>
<feature type="repeat" description="RCC1" evidence="13">
    <location>
        <begin position="408"/>
        <end position="463"/>
    </location>
</feature>
<keyword evidence="7" id="KW-0597">Phosphoprotein</keyword>
<evidence type="ECO:0000256" key="2">
    <source>
        <dbReference type="ARBA" id="ARBA00004496"/>
    </source>
</evidence>
<comment type="similarity">
    <text evidence="3">Belongs to the protein kinase superfamily. NEK Ser/Thr protein kinase family. NIMA subfamily.</text>
</comment>
<dbReference type="InterPro" id="IPR009091">
    <property type="entry name" value="RCC1/BLIP-II"/>
</dbReference>
<evidence type="ECO:0000256" key="3">
    <source>
        <dbReference type="ARBA" id="ARBA00010886"/>
    </source>
</evidence>
<dbReference type="Proteomes" id="UP000663879">
    <property type="component" value="Unassembled WGS sequence"/>
</dbReference>
<dbReference type="Pfam" id="PF00069">
    <property type="entry name" value="Pkinase"/>
    <property type="match status" value="1"/>
</dbReference>
<dbReference type="CDD" id="cd08215">
    <property type="entry name" value="STKc_Nek"/>
    <property type="match status" value="1"/>
</dbReference>
<keyword evidence="5" id="KW-0963">Cytoplasm</keyword>
<dbReference type="GO" id="GO:0046872">
    <property type="term" value="F:metal ion binding"/>
    <property type="evidence" value="ECO:0007669"/>
    <property type="project" value="UniProtKB-KW"/>
</dbReference>
<keyword evidence="10" id="KW-0808">Transferase</keyword>
<keyword evidence="17" id="KW-1185">Reference proteome</keyword>
<comment type="cofactor">
    <cofactor evidence="1">
        <name>Mg(2+)</name>
        <dbReference type="ChEBI" id="CHEBI:18420"/>
    </cofactor>
</comment>
<dbReference type="GO" id="GO:0005737">
    <property type="term" value="C:cytoplasm"/>
    <property type="evidence" value="ECO:0007669"/>
    <property type="project" value="UniProtKB-SubCell"/>
</dbReference>
<evidence type="ECO:0000256" key="12">
    <source>
        <dbReference type="ARBA" id="ARBA00022842"/>
    </source>
</evidence>
<dbReference type="PROSITE" id="PS00108">
    <property type="entry name" value="PROTEIN_KINASE_ST"/>
    <property type="match status" value="1"/>
</dbReference>
<dbReference type="PANTHER" id="PTHR44535">
    <property type="entry name" value="PROTEIN CBG16200"/>
    <property type="match status" value="1"/>
</dbReference>
<evidence type="ECO:0000256" key="9">
    <source>
        <dbReference type="ARBA" id="ARBA00022741"/>
    </source>
</evidence>
<evidence type="ECO:0000256" key="5">
    <source>
        <dbReference type="ARBA" id="ARBA00022490"/>
    </source>
</evidence>
<dbReference type="Gene3D" id="1.10.510.10">
    <property type="entry name" value="Transferase(Phosphotransferase) domain 1"/>
    <property type="match status" value="1"/>
</dbReference>
<feature type="repeat" description="RCC1" evidence="13">
    <location>
        <begin position="464"/>
        <end position="515"/>
    </location>
</feature>
<dbReference type="PRINTS" id="PR00633">
    <property type="entry name" value="RCCNDNSATION"/>
</dbReference>
<evidence type="ECO:0000313" key="16">
    <source>
        <dbReference type="EMBL" id="CAF0972275.1"/>
    </source>
</evidence>
<dbReference type="InterPro" id="IPR008271">
    <property type="entry name" value="Ser/Thr_kinase_AS"/>
</dbReference>
<keyword evidence="9" id="KW-0547">Nucleotide-binding</keyword>
<dbReference type="Gene3D" id="3.30.200.20">
    <property type="entry name" value="Phosphorylase Kinase, domain 1"/>
    <property type="match status" value="1"/>
</dbReference>
<dbReference type="AlphaFoldDB" id="A0A814EPN9"/>
<keyword evidence="14" id="KW-0175">Coiled coil</keyword>
<dbReference type="SMART" id="SM00220">
    <property type="entry name" value="S_TKc"/>
    <property type="match status" value="1"/>
</dbReference>
<evidence type="ECO:0000256" key="6">
    <source>
        <dbReference type="ARBA" id="ARBA00022527"/>
    </source>
</evidence>
<evidence type="ECO:0000256" key="11">
    <source>
        <dbReference type="ARBA" id="ARBA00022840"/>
    </source>
</evidence>
<reference evidence="16" key="1">
    <citation type="submission" date="2021-02" db="EMBL/GenBank/DDBJ databases">
        <authorList>
            <person name="Nowell W R."/>
        </authorList>
    </citation>
    <scope>NUCLEOTIDE SEQUENCE</scope>
    <source>
        <strain evidence="16">Ploen Becks lab</strain>
    </source>
</reference>
<dbReference type="PANTHER" id="PTHR44535:SF1">
    <property type="entry name" value="SERINE_THREONINE-PROTEIN KINASE NEK9"/>
    <property type="match status" value="1"/>
</dbReference>
<accession>A0A814EPN9</accession>
<dbReference type="GO" id="GO:0005524">
    <property type="term" value="F:ATP binding"/>
    <property type="evidence" value="ECO:0007669"/>
    <property type="project" value="UniProtKB-KW"/>
</dbReference>
<evidence type="ECO:0000256" key="4">
    <source>
        <dbReference type="ARBA" id="ARBA00012513"/>
    </source>
</evidence>
<dbReference type="InterPro" id="IPR000719">
    <property type="entry name" value="Prot_kinase_dom"/>
</dbReference>
<dbReference type="PROSITE" id="PS50011">
    <property type="entry name" value="PROTEIN_KINASE_DOM"/>
    <property type="match status" value="1"/>
</dbReference>
<dbReference type="GO" id="GO:0004674">
    <property type="term" value="F:protein serine/threonine kinase activity"/>
    <property type="evidence" value="ECO:0007669"/>
    <property type="project" value="UniProtKB-KW"/>
</dbReference>
<dbReference type="SUPFAM" id="SSF50985">
    <property type="entry name" value="RCC1/BLIP-II"/>
    <property type="match status" value="1"/>
</dbReference>
<dbReference type="Pfam" id="PF00415">
    <property type="entry name" value="RCC1"/>
    <property type="match status" value="4"/>
</dbReference>
<dbReference type="InterPro" id="IPR051997">
    <property type="entry name" value="STK_NEK"/>
</dbReference>
<dbReference type="InterPro" id="IPR000408">
    <property type="entry name" value="Reg_chr_condens"/>
</dbReference>
<comment type="subcellular location">
    <subcellularLocation>
        <location evidence="2">Cytoplasm</location>
    </subcellularLocation>
</comment>
<organism evidence="16 17">
    <name type="scientific">Brachionus calyciflorus</name>
    <dbReference type="NCBI Taxonomy" id="104777"/>
    <lineage>
        <taxon>Eukaryota</taxon>
        <taxon>Metazoa</taxon>
        <taxon>Spiralia</taxon>
        <taxon>Gnathifera</taxon>
        <taxon>Rotifera</taxon>
        <taxon>Eurotatoria</taxon>
        <taxon>Monogononta</taxon>
        <taxon>Pseudotrocha</taxon>
        <taxon>Ploima</taxon>
        <taxon>Brachionidae</taxon>
        <taxon>Brachionus</taxon>
    </lineage>
</organism>
<keyword evidence="10" id="KW-0418">Kinase</keyword>
<evidence type="ECO:0000256" key="8">
    <source>
        <dbReference type="ARBA" id="ARBA00022723"/>
    </source>
</evidence>
<evidence type="ECO:0000256" key="7">
    <source>
        <dbReference type="ARBA" id="ARBA00022553"/>
    </source>
</evidence>
<dbReference type="Gene3D" id="2.130.10.30">
    <property type="entry name" value="Regulator of chromosome condensation 1/beta-lactamase-inhibitor protein II"/>
    <property type="match status" value="2"/>
</dbReference>
<dbReference type="EMBL" id="CAJNOC010003200">
    <property type="protein sequence ID" value="CAF0972275.1"/>
    <property type="molecule type" value="Genomic_DNA"/>
</dbReference>
<dbReference type="OrthoDB" id="248923at2759"/>
<dbReference type="SUPFAM" id="SSF56112">
    <property type="entry name" value="Protein kinase-like (PK-like)"/>
    <property type="match status" value="1"/>
</dbReference>
<sequence length="833" mass="95254">MDETDLVQQTDEIYVYVKFLGEGSFGRVNLYRNSTDNSLVVWKEIELKKLELKYRQEAFSEVEILSMLDHPNIISYYKHFIGDDVLYIELQYAKAGTLASMINQRKKINEFFDEETILWYLFQLTSAIEYIHDLGIMHRDIKALNIFFMQSGLLKLGDFGIAKILDPNIEYLKTVVGTLFYMSPEIIEGKKYNYKSDIWSVGCVIHEILNLNRVFDATNELKLAWKISQCEINEINSDLYSTELKSLVERMLSKDPELRPSAKEILDHEIFTNKRCQFLEKIESLDTETKRFNSNIQIPTPIISSKLSECYTWGGGTRLPKQIDLFRNENAPLKVSLGRSHYAVLTVEKELFTWTASHGGSTKSYSKLGHGKNFGNTRIPKRVDAFSGVQIEKISCGEEMTCCLTSQGDVYVFGSNLYGCLGLGLDQDEHVYDPTRIDFFDRNNIKIKAISCGDYHVLALSEDNRVFTWGCGEYGRLGHGDEDDQSEPKEIKFEFKYKFKDVSTGSDYSFLITKEGRVLAFGNNEFNKLCLNEYAIGLKNSENKINIQDNSNIISQQLTPKLVRRLLNLNILKICSGHDHTAMIDVFGRLFTFGCNKNGQLGVGDSKFRPCLNQVAGALSGHFVTNAACGDSYTICSTNRNLIFSWGNRKDGRLGLDILFSSDNTPVCSPKPIFGSLYLVSEICCKYWNSIIIAEKEIEAKTVRSISYVDYLKEAQADRNVEALQDENDLNGDRFSQDTTCQKRDFNFYNDNNTDDVPEWLKKDLEDADYIPINALEKSCINQENTSSHLEQKENTIKNLEEALRVIEELKDENFKLKEENSKLKEKLESLNN</sequence>
<keyword evidence="6" id="KW-0723">Serine/threonine-protein kinase</keyword>
<feature type="coiled-coil region" evidence="14">
    <location>
        <begin position="773"/>
        <end position="827"/>
    </location>
</feature>
<evidence type="ECO:0000256" key="1">
    <source>
        <dbReference type="ARBA" id="ARBA00001946"/>
    </source>
</evidence>
<dbReference type="EC" id="2.7.11.1" evidence="4"/>
<gene>
    <name evidence="16" type="ORF">OXX778_LOCUS14980</name>
</gene>
<dbReference type="InterPro" id="IPR011009">
    <property type="entry name" value="Kinase-like_dom_sf"/>
</dbReference>
<evidence type="ECO:0000256" key="14">
    <source>
        <dbReference type="SAM" id="Coils"/>
    </source>
</evidence>
<feature type="repeat" description="RCC1" evidence="13">
    <location>
        <begin position="588"/>
        <end position="640"/>
    </location>
</feature>
<evidence type="ECO:0000259" key="15">
    <source>
        <dbReference type="PROSITE" id="PS50011"/>
    </source>
</evidence>
<evidence type="ECO:0000256" key="13">
    <source>
        <dbReference type="PROSITE-ProRule" id="PRU00235"/>
    </source>
</evidence>
<evidence type="ECO:0000313" key="17">
    <source>
        <dbReference type="Proteomes" id="UP000663879"/>
    </source>
</evidence>
<keyword evidence="11" id="KW-0067">ATP-binding</keyword>
<proteinExistence type="inferred from homology"/>
<dbReference type="PROSITE" id="PS50012">
    <property type="entry name" value="RCC1_3"/>
    <property type="match status" value="3"/>
</dbReference>
<name>A0A814EPN9_9BILA</name>
<feature type="domain" description="Protein kinase" evidence="15">
    <location>
        <begin position="14"/>
        <end position="271"/>
    </location>
</feature>
<protein>
    <recommendedName>
        <fullName evidence="4">non-specific serine/threonine protein kinase</fullName>
        <ecNumber evidence="4">2.7.11.1</ecNumber>
    </recommendedName>
</protein>
<evidence type="ECO:0000256" key="10">
    <source>
        <dbReference type="ARBA" id="ARBA00022777"/>
    </source>
</evidence>